<name>A0ABV9CG14_9ACTN</name>
<dbReference type="PROSITE" id="PS50271">
    <property type="entry name" value="ZF_UBP"/>
    <property type="match status" value="1"/>
</dbReference>
<reference evidence="3" key="1">
    <citation type="journal article" date="2019" name="Int. J. Syst. Evol. Microbiol.">
        <title>The Global Catalogue of Microorganisms (GCM) 10K type strain sequencing project: providing services to taxonomists for standard genome sequencing and annotation.</title>
        <authorList>
            <consortium name="The Broad Institute Genomics Platform"/>
            <consortium name="The Broad Institute Genome Sequencing Center for Infectious Disease"/>
            <person name="Wu L."/>
            <person name="Ma J."/>
        </authorList>
    </citation>
    <scope>NUCLEOTIDE SEQUENCE [LARGE SCALE GENOMIC DNA]</scope>
    <source>
        <strain evidence="3">CGMCC 4.7132</strain>
    </source>
</reference>
<comment type="caution">
    <text evidence="2">The sequence shown here is derived from an EMBL/GenBank/DDBJ whole genome shotgun (WGS) entry which is preliminary data.</text>
</comment>
<dbReference type="RefSeq" id="WP_380840378.1">
    <property type="nucleotide sequence ID" value="NZ_JBHSFP010000007.1"/>
</dbReference>
<evidence type="ECO:0000313" key="3">
    <source>
        <dbReference type="Proteomes" id="UP001596004"/>
    </source>
</evidence>
<evidence type="ECO:0000313" key="2">
    <source>
        <dbReference type="EMBL" id="MFC4531715.1"/>
    </source>
</evidence>
<gene>
    <name evidence="2" type="ORF">ACFO60_13140</name>
</gene>
<accession>A0ABV9CG14</accession>
<proteinExistence type="predicted"/>
<feature type="domain" description="UBP-type" evidence="1">
    <location>
        <begin position="1"/>
        <end position="91"/>
    </location>
</feature>
<dbReference type="Gene3D" id="3.30.40.10">
    <property type="entry name" value="Zinc/RING finger domain, C3HC4 (zinc finger)"/>
    <property type="match status" value="1"/>
</dbReference>
<dbReference type="Pfam" id="PF02148">
    <property type="entry name" value="zf-UBP"/>
    <property type="match status" value="1"/>
</dbReference>
<evidence type="ECO:0000259" key="1">
    <source>
        <dbReference type="PROSITE" id="PS50271"/>
    </source>
</evidence>
<keyword evidence="3" id="KW-1185">Reference proteome</keyword>
<dbReference type="InterPro" id="IPR013083">
    <property type="entry name" value="Znf_RING/FYVE/PHD"/>
</dbReference>
<dbReference type="InterPro" id="IPR001607">
    <property type="entry name" value="Znf_UBP"/>
</dbReference>
<dbReference type="Proteomes" id="UP001596004">
    <property type="component" value="Unassembled WGS sequence"/>
</dbReference>
<sequence length="91" mass="10381">MGDCEDMKIEAEAAPRTPEGCEECLAEGRRYVHLRKCVECGHIGCCDSSPGRHATRHFQQTGHPVMRSFQDGEEWLWCFVHETVSMSRLAR</sequence>
<protein>
    <submittedName>
        <fullName evidence="2">UBP-type zinc finger domain-containing protein</fullName>
    </submittedName>
</protein>
<dbReference type="EMBL" id="JBHSFP010000007">
    <property type="protein sequence ID" value="MFC4531715.1"/>
    <property type="molecule type" value="Genomic_DNA"/>
</dbReference>
<organism evidence="2 3">
    <name type="scientific">Sphaerisporangium dianthi</name>
    <dbReference type="NCBI Taxonomy" id="1436120"/>
    <lineage>
        <taxon>Bacteria</taxon>
        <taxon>Bacillati</taxon>
        <taxon>Actinomycetota</taxon>
        <taxon>Actinomycetes</taxon>
        <taxon>Streptosporangiales</taxon>
        <taxon>Streptosporangiaceae</taxon>
        <taxon>Sphaerisporangium</taxon>
    </lineage>
</organism>
<dbReference type="SUPFAM" id="SSF57850">
    <property type="entry name" value="RING/U-box"/>
    <property type="match status" value="1"/>
</dbReference>